<evidence type="ECO:0000313" key="2">
    <source>
        <dbReference type="EMBL" id="MBA2892373.1"/>
    </source>
</evidence>
<organism evidence="2 3">
    <name type="scientific">Nonomuraea soli</name>
    <dbReference type="NCBI Taxonomy" id="1032476"/>
    <lineage>
        <taxon>Bacteria</taxon>
        <taxon>Bacillati</taxon>
        <taxon>Actinomycetota</taxon>
        <taxon>Actinomycetes</taxon>
        <taxon>Streptosporangiales</taxon>
        <taxon>Streptosporangiaceae</taxon>
        <taxon>Nonomuraea</taxon>
    </lineage>
</organism>
<feature type="region of interest" description="Disordered" evidence="1">
    <location>
        <begin position="264"/>
        <end position="286"/>
    </location>
</feature>
<sequence length="306" mass="33022">MNDRLSSPKATGGAGTIFEYQFAAIMFSRLLRGAHIPIGIQLPLDRIGLQQQVSGYPFDDIVAHGSPAPTGPRIQMQVKQKIYIRGKDPDFIKVMASAARAIREQDVDIADGALRLGLIAGGPATELAELREVAEMARAQPDHESLRALMGENITSSRIRARHAHVVAAVEAAVSMQGGEAAALAHHILASLHVWQVDLGPDGRDTRSEMDELATAFGSRVSAADLFAHLCDLAQECGPRAGQIDAQFLQRTLRSRWGLHLGPDNGTHAGHAPNEPAPRISLINNGSGPSWAAETQTFHNLDFRRH</sequence>
<name>A0A7W0HQV5_9ACTN</name>
<dbReference type="RefSeq" id="WP_181611061.1">
    <property type="nucleotide sequence ID" value="NZ_BAABAM010000002.1"/>
</dbReference>
<evidence type="ECO:0000256" key="1">
    <source>
        <dbReference type="SAM" id="MobiDB-lite"/>
    </source>
</evidence>
<reference evidence="2 3" key="1">
    <citation type="submission" date="2020-07" db="EMBL/GenBank/DDBJ databases">
        <title>Genomic Encyclopedia of Type Strains, Phase IV (KMG-IV): sequencing the most valuable type-strain genomes for metagenomic binning, comparative biology and taxonomic classification.</title>
        <authorList>
            <person name="Goeker M."/>
        </authorList>
    </citation>
    <scope>NUCLEOTIDE SEQUENCE [LARGE SCALE GENOMIC DNA]</scope>
    <source>
        <strain evidence="2 3">DSM 45533</strain>
    </source>
</reference>
<dbReference type="AlphaFoldDB" id="A0A7W0HQV5"/>
<comment type="caution">
    <text evidence="2">The sequence shown here is derived from an EMBL/GenBank/DDBJ whole genome shotgun (WGS) entry which is preliminary data.</text>
</comment>
<gene>
    <name evidence="2" type="ORF">HNR30_003714</name>
</gene>
<accession>A0A7W0HQV5</accession>
<evidence type="ECO:0000313" key="3">
    <source>
        <dbReference type="Proteomes" id="UP000530928"/>
    </source>
</evidence>
<dbReference type="Proteomes" id="UP000530928">
    <property type="component" value="Unassembled WGS sequence"/>
</dbReference>
<dbReference type="EMBL" id="JACDUR010000003">
    <property type="protein sequence ID" value="MBA2892373.1"/>
    <property type="molecule type" value="Genomic_DNA"/>
</dbReference>
<keyword evidence="3" id="KW-1185">Reference proteome</keyword>
<proteinExistence type="predicted"/>
<protein>
    <submittedName>
        <fullName evidence="2">Uncharacterized protein</fullName>
    </submittedName>
</protein>